<proteinExistence type="inferred from homology"/>
<keyword evidence="2 7" id="KW-0812">Transmembrane</keyword>
<keyword evidence="1 7" id="KW-1003">Cell membrane</keyword>
<comment type="similarity">
    <text evidence="7">Belongs to the transglycosylase MltG family.</text>
</comment>
<dbReference type="AlphaFoldDB" id="K1XVX5"/>
<dbReference type="GO" id="GO:0005886">
    <property type="term" value="C:plasma membrane"/>
    <property type="evidence" value="ECO:0007669"/>
    <property type="project" value="UniProtKB-SubCell"/>
</dbReference>
<evidence type="ECO:0000256" key="7">
    <source>
        <dbReference type="HAMAP-Rule" id="MF_02065"/>
    </source>
</evidence>
<comment type="subcellular location">
    <subcellularLocation>
        <location evidence="7">Cell membrane</location>
        <topology evidence="7">Single-pass membrane protein</topology>
    </subcellularLocation>
</comment>
<keyword evidence="3 7" id="KW-1133">Transmembrane helix</keyword>
<dbReference type="Pfam" id="PF02618">
    <property type="entry name" value="YceG"/>
    <property type="match status" value="1"/>
</dbReference>
<dbReference type="GO" id="GO:0071555">
    <property type="term" value="P:cell wall organization"/>
    <property type="evidence" value="ECO:0007669"/>
    <property type="project" value="UniProtKB-KW"/>
</dbReference>
<dbReference type="InterPro" id="IPR003770">
    <property type="entry name" value="MLTG-like"/>
</dbReference>
<dbReference type="HAMAP" id="MF_02065">
    <property type="entry name" value="MltG"/>
    <property type="match status" value="1"/>
</dbReference>
<dbReference type="PANTHER" id="PTHR30518:SF2">
    <property type="entry name" value="ENDOLYTIC MUREIN TRANSGLYCOSYLASE"/>
    <property type="match status" value="1"/>
</dbReference>
<reference evidence="8" key="1">
    <citation type="journal article" date="2012" name="Science">
        <title>Fermentation, hydrogen, and sulfur metabolism in multiple uncultivated bacterial phyla.</title>
        <authorList>
            <person name="Wrighton K.C."/>
            <person name="Thomas B.C."/>
            <person name="Sharon I."/>
            <person name="Miller C.S."/>
            <person name="Castelle C.J."/>
            <person name="VerBerkmoes N.C."/>
            <person name="Wilkins M.J."/>
            <person name="Hettich R.L."/>
            <person name="Lipton M.S."/>
            <person name="Williams K.H."/>
            <person name="Long P.E."/>
            <person name="Banfield J.F."/>
        </authorList>
    </citation>
    <scope>NUCLEOTIDE SEQUENCE [LARGE SCALE GENOMIC DNA]</scope>
</reference>
<keyword evidence="4 7" id="KW-0472">Membrane</keyword>
<dbReference type="PANTHER" id="PTHR30518">
    <property type="entry name" value="ENDOLYTIC MUREIN TRANSGLYCOSYLASE"/>
    <property type="match status" value="1"/>
</dbReference>
<dbReference type="NCBIfam" id="TIGR00247">
    <property type="entry name" value="endolytic transglycosylase MltG"/>
    <property type="match status" value="1"/>
</dbReference>
<evidence type="ECO:0000256" key="1">
    <source>
        <dbReference type="ARBA" id="ARBA00022475"/>
    </source>
</evidence>
<sequence>MRQAKKKIRIWRRITIIVIILSIYFFTKKITLNEKITIDSGESASKILNQLGTLDKIRMKLYIKNHDVDFSKLEPGNYQFSGSYTKAEFVAKILKWSEKDYLRLTILEGRSIYDIDEALSKKWYITAGEYLAFVSDPTIIAKYQSKYPFLNNSALWILNSKLKSLEGFLYPDTYQVDKTKNIIDQLVYVQLKTFNTRVRKKISAPANWYKIMILASILEKEERNLANKPTVAGIFLKRLSIGMALDADITLCYGLKTSYATCTPSVIGQNISDKTNIYNTRAVRWLPPTPISNPTRESINAVLNPQTSDYLYYLHDMQGNIHYGSTLDEHNANKQRYLN</sequence>
<dbReference type="EC" id="4.2.2.29" evidence="7"/>
<evidence type="ECO:0000313" key="8">
    <source>
        <dbReference type="EMBL" id="EKD24598.1"/>
    </source>
</evidence>
<dbReference type="GO" id="GO:0009252">
    <property type="term" value="P:peptidoglycan biosynthetic process"/>
    <property type="evidence" value="ECO:0007669"/>
    <property type="project" value="UniProtKB-UniRule"/>
</dbReference>
<keyword evidence="6 7" id="KW-0961">Cell wall biogenesis/degradation</keyword>
<feature type="transmembrane region" description="Helical" evidence="7">
    <location>
        <begin position="10"/>
        <end position="27"/>
    </location>
</feature>
<feature type="site" description="Important for catalytic activity" evidence="7">
    <location>
        <position position="221"/>
    </location>
</feature>
<evidence type="ECO:0000256" key="6">
    <source>
        <dbReference type="ARBA" id="ARBA00023316"/>
    </source>
</evidence>
<comment type="catalytic activity">
    <reaction evidence="7">
        <text>a peptidoglycan chain = a peptidoglycan chain with N-acetyl-1,6-anhydromuramyl-[peptide] at the reducing end + a peptidoglycan chain with N-acetylglucosamine at the non-reducing end.</text>
        <dbReference type="EC" id="4.2.2.29"/>
    </reaction>
</comment>
<comment type="caution">
    <text evidence="8">The sequence shown here is derived from an EMBL/GenBank/DDBJ whole genome shotgun (WGS) entry which is preliminary data.</text>
</comment>
<evidence type="ECO:0000256" key="5">
    <source>
        <dbReference type="ARBA" id="ARBA00023239"/>
    </source>
</evidence>
<name>K1XVX5_9BACT</name>
<protein>
    <recommendedName>
        <fullName evidence="7">Endolytic murein transglycosylase</fullName>
        <ecNumber evidence="7">4.2.2.29</ecNumber>
    </recommendedName>
    <alternativeName>
        <fullName evidence="7">Peptidoglycan lytic transglycosylase</fullName>
    </alternativeName>
    <alternativeName>
        <fullName evidence="7">Peptidoglycan polymerization terminase</fullName>
    </alternativeName>
</protein>
<evidence type="ECO:0000256" key="4">
    <source>
        <dbReference type="ARBA" id="ARBA00023136"/>
    </source>
</evidence>
<keyword evidence="5 7" id="KW-0456">Lyase</keyword>
<evidence type="ECO:0000256" key="3">
    <source>
        <dbReference type="ARBA" id="ARBA00022989"/>
    </source>
</evidence>
<dbReference type="GO" id="GO:0008932">
    <property type="term" value="F:lytic endotransglycosylase activity"/>
    <property type="evidence" value="ECO:0007669"/>
    <property type="project" value="UniProtKB-UniRule"/>
</dbReference>
<gene>
    <name evidence="7" type="primary">mltG</name>
    <name evidence="8" type="ORF">ACD_80C00194G0017</name>
</gene>
<dbReference type="EMBL" id="AMFJ01036201">
    <property type="protein sequence ID" value="EKD24598.1"/>
    <property type="molecule type" value="Genomic_DNA"/>
</dbReference>
<accession>K1XVX5</accession>
<comment type="function">
    <text evidence="7">Functions as a peptidoglycan terminase that cleaves nascent peptidoglycan strands endolytically to terminate their elongation.</text>
</comment>
<organism evidence="8">
    <name type="scientific">uncultured bacterium</name>
    <name type="common">gcode 4</name>
    <dbReference type="NCBI Taxonomy" id="1234023"/>
    <lineage>
        <taxon>Bacteria</taxon>
        <taxon>environmental samples</taxon>
    </lineage>
</organism>
<evidence type="ECO:0000256" key="2">
    <source>
        <dbReference type="ARBA" id="ARBA00022692"/>
    </source>
</evidence>